<dbReference type="EMBL" id="CP060828">
    <property type="protein sequence ID" value="QNP73148.1"/>
    <property type="molecule type" value="Genomic_DNA"/>
</dbReference>
<gene>
    <name evidence="3" type="ORF">IAG44_29405</name>
</gene>
<evidence type="ECO:0000313" key="4">
    <source>
        <dbReference type="Proteomes" id="UP000516052"/>
    </source>
</evidence>
<keyword evidence="2" id="KW-0472">Membrane</keyword>
<evidence type="ECO:0000313" key="3">
    <source>
        <dbReference type="EMBL" id="QNP73148.1"/>
    </source>
</evidence>
<feature type="compositionally biased region" description="Acidic residues" evidence="1">
    <location>
        <begin position="94"/>
        <end position="103"/>
    </location>
</feature>
<feature type="region of interest" description="Disordered" evidence="1">
    <location>
        <begin position="1"/>
        <end position="113"/>
    </location>
</feature>
<feature type="transmembrane region" description="Helical" evidence="2">
    <location>
        <begin position="121"/>
        <end position="143"/>
    </location>
</feature>
<organism evidence="3 4">
    <name type="scientific">Streptomyces roseirectus</name>
    <dbReference type="NCBI Taxonomy" id="2768066"/>
    <lineage>
        <taxon>Bacteria</taxon>
        <taxon>Bacillati</taxon>
        <taxon>Actinomycetota</taxon>
        <taxon>Actinomycetes</taxon>
        <taxon>Kitasatosporales</taxon>
        <taxon>Streptomycetaceae</taxon>
        <taxon>Streptomyces</taxon>
    </lineage>
</organism>
<dbReference type="KEGG" id="sroi:IAG44_29405"/>
<sequence length="589" mass="59828">MNTDRPDHDDAASPTPKRDTTPEETEAKETKAEAANEAEVEGVRESAGVEADADVSSGTPVSEEAATDAEASADDDVVVEDTGRIRRLGPVEEAPAETPEEAPGEAPGEVVEGGRRRRPSALVVALAAAVAVLLVGGGGALVASNASGGADEKESAGVPAGEGTDGPPPGLSLDGYTAPGAGGGNGIAPGEPNPYGTTYQATGSLPDGPKEAPVYWANGEVDRAEVVRLAKAFGIDGAPVVEGPAWRVGEGQDGTGPVLRVNRTAPGMWTFTRYAPGTDDCARGPVCEKKPLDGTGAPVGEAEARKAAEPVLKAVGQDDAKIDASGTAGAQRIVNADPVIGELPTNGWTTGVTVSGTGEVISGTGQLAAPEKGDAYPVLSAARTLELLNSAQANTHRMGIGGCATPMPLEDGPERPCGKLTGAPQPSVAKVTGATFGLAAHTSQGRQLLVPSWLFTVQAAEPYVVTYPAVDPEYLAAEATPAPPSPSPDQSAPRNVKVDGYSASGNELTVNFTGGVCGDYNVAVRETDAQVTVTVTQTPWKDKVCIMIAKEFSRTVELGRPLGDRAVVGVDGAAIPLAKAGARLPEPVR</sequence>
<feature type="compositionally biased region" description="Basic and acidic residues" evidence="1">
    <location>
        <begin position="1"/>
        <end position="34"/>
    </location>
</feature>
<protein>
    <recommendedName>
        <fullName evidence="5">Large membrane protein</fullName>
    </recommendedName>
</protein>
<accession>A0A7H0IK32</accession>
<evidence type="ECO:0000256" key="1">
    <source>
        <dbReference type="SAM" id="MobiDB-lite"/>
    </source>
</evidence>
<keyword evidence="4" id="KW-1185">Reference proteome</keyword>
<feature type="compositionally biased region" description="Acidic residues" evidence="1">
    <location>
        <begin position="65"/>
        <end position="79"/>
    </location>
</feature>
<keyword evidence="2" id="KW-1133">Transmembrane helix</keyword>
<feature type="region of interest" description="Disordered" evidence="1">
    <location>
        <begin position="145"/>
        <end position="196"/>
    </location>
</feature>
<keyword evidence="2" id="KW-0812">Transmembrane</keyword>
<evidence type="ECO:0008006" key="5">
    <source>
        <dbReference type="Google" id="ProtNLM"/>
    </source>
</evidence>
<evidence type="ECO:0000256" key="2">
    <source>
        <dbReference type="SAM" id="Phobius"/>
    </source>
</evidence>
<dbReference type="Proteomes" id="UP000516052">
    <property type="component" value="Chromosome"/>
</dbReference>
<name>A0A7H0IK32_9ACTN</name>
<dbReference type="RefSeq" id="WP_187750091.1">
    <property type="nucleotide sequence ID" value="NZ_CP060828.1"/>
</dbReference>
<reference evidence="3 4" key="1">
    <citation type="submission" date="2020-08" db="EMBL/GenBank/DDBJ databases">
        <title>A novel species.</title>
        <authorList>
            <person name="Gao J."/>
        </authorList>
    </citation>
    <scope>NUCLEOTIDE SEQUENCE [LARGE SCALE GENOMIC DNA]</scope>
    <source>
        <strain evidence="3 4">CRXT-G-22</strain>
    </source>
</reference>
<proteinExistence type="predicted"/>
<dbReference type="AlphaFoldDB" id="A0A7H0IK32"/>